<sequence>MIENFKRFERHFRESGNTMNQVTGTFWNPVYHSYVYHFQNCTFPTITVTMTDKAFYHLQCIQDTCSQVWIEGENFKQECRNNYEEDSDSSSESNDSIELVWSTQTISHGYNQLSQANTTHVEGNYGLNGGDWSENWDDRISSLG</sequence>
<dbReference type="AlphaFoldDB" id="A0A814S8B3"/>
<dbReference type="Proteomes" id="UP000663879">
    <property type="component" value="Unassembled WGS sequence"/>
</dbReference>
<proteinExistence type="predicted"/>
<comment type="caution">
    <text evidence="1">The sequence shown here is derived from an EMBL/GenBank/DDBJ whole genome shotgun (WGS) entry which is preliminary data.</text>
</comment>
<evidence type="ECO:0000313" key="2">
    <source>
        <dbReference type="Proteomes" id="UP000663879"/>
    </source>
</evidence>
<gene>
    <name evidence="1" type="ORF">OXX778_LOCUS23014</name>
</gene>
<evidence type="ECO:0000313" key="1">
    <source>
        <dbReference type="EMBL" id="CAF1143945.1"/>
    </source>
</evidence>
<name>A0A814S8B3_9BILA</name>
<keyword evidence="2" id="KW-1185">Reference proteome</keyword>
<protein>
    <submittedName>
        <fullName evidence="1">Uncharacterized protein</fullName>
    </submittedName>
</protein>
<dbReference type="EMBL" id="CAJNOC010010884">
    <property type="protein sequence ID" value="CAF1143945.1"/>
    <property type="molecule type" value="Genomic_DNA"/>
</dbReference>
<reference evidence="1" key="1">
    <citation type="submission" date="2021-02" db="EMBL/GenBank/DDBJ databases">
        <authorList>
            <person name="Nowell W R."/>
        </authorList>
    </citation>
    <scope>NUCLEOTIDE SEQUENCE</scope>
    <source>
        <strain evidence="1">Ploen Becks lab</strain>
    </source>
</reference>
<organism evidence="1 2">
    <name type="scientific">Brachionus calyciflorus</name>
    <dbReference type="NCBI Taxonomy" id="104777"/>
    <lineage>
        <taxon>Eukaryota</taxon>
        <taxon>Metazoa</taxon>
        <taxon>Spiralia</taxon>
        <taxon>Gnathifera</taxon>
        <taxon>Rotifera</taxon>
        <taxon>Eurotatoria</taxon>
        <taxon>Monogononta</taxon>
        <taxon>Pseudotrocha</taxon>
        <taxon>Ploima</taxon>
        <taxon>Brachionidae</taxon>
        <taxon>Brachionus</taxon>
    </lineage>
</organism>
<accession>A0A814S8B3</accession>